<dbReference type="Proteomes" id="UP000008181">
    <property type="component" value="Chromosome 3"/>
</dbReference>
<dbReference type="OrthoDB" id="7464126at2759"/>
<dbReference type="EMBL" id="CP003011">
    <property type="protein sequence ID" value="AEO68321.1"/>
    <property type="molecule type" value="Genomic_DNA"/>
</dbReference>
<dbReference type="HOGENOM" id="CLU_002406_0_1_1"/>
<feature type="coiled-coil region" evidence="2">
    <location>
        <begin position="542"/>
        <end position="569"/>
    </location>
</feature>
<evidence type="ECO:0000259" key="3">
    <source>
        <dbReference type="Pfam" id="PF24883"/>
    </source>
</evidence>
<protein>
    <recommendedName>
        <fullName evidence="3">Nephrocystin 3-like N-terminal domain-containing protein</fullName>
    </recommendedName>
</protein>
<dbReference type="PANTHER" id="PTHR10039">
    <property type="entry name" value="AMELOGENIN"/>
    <property type="match status" value="1"/>
</dbReference>
<feature type="domain" description="Nephrocystin 3-like N-terminal" evidence="3">
    <location>
        <begin position="212"/>
        <end position="275"/>
    </location>
</feature>
<dbReference type="RefSeq" id="XP_003654657.1">
    <property type="nucleotide sequence ID" value="XM_003654609.1"/>
</dbReference>
<dbReference type="Pfam" id="PF24883">
    <property type="entry name" value="NPHP3_N"/>
    <property type="match status" value="1"/>
</dbReference>
<dbReference type="PANTHER" id="PTHR10039:SF14">
    <property type="entry name" value="NACHT DOMAIN-CONTAINING PROTEIN"/>
    <property type="match status" value="1"/>
</dbReference>
<keyword evidence="2" id="KW-0175">Coiled coil</keyword>
<reference evidence="4 5" key="1">
    <citation type="journal article" date="2011" name="Nat. Biotechnol.">
        <title>Comparative genomic analysis of the thermophilic biomass-degrading fungi Myceliophthora thermophila and Thielavia terrestris.</title>
        <authorList>
            <person name="Berka R.M."/>
            <person name="Grigoriev I.V."/>
            <person name="Otillar R."/>
            <person name="Salamov A."/>
            <person name="Grimwood J."/>
            <person name="Reid I."/>
            <person name="Ishmael N."/>
            <person name="John T."/>
            <person name="Darmond C."/>
            <person name="Moisan M.-C."/>
            <person name="Henrissat B."/>
            <person name="Coutinho P.M."/>
            <person name="Lombard V."/>
            <person name="Natvig D.O."/>
            <person name="Lindquist E."/>
            <person name="Schmutz J."/>
            <person name="Lucas S."/>
            <person name="Harris P."/>
            <person name="Powlowski J."/>
            <person name="Bellemare A."/>
            <person name="Taylor D."/>
            <person name="Butler G."/>
            <person name="de Vries R.P."/>
            <person name="Allijn I.E."/>
            <person name="van den Brink J."/>
            <person name="Ushinsky S."/>
            <person name="Storms R."/>
            <person name="Powell A.J."/>
            <person name="Paulsen I.T."/>
            <person name="Elbourne L.D.H."/>
            <person name="Baker S.E."/>
            <person name="Magnuson J."/>
            <person name="LaBoissiere S."/>
            <person name="Clutterbuck A.J."/>
            <person name="Martinez D."/>
            <person name="Wogulis M."/>
            <person name="de Leon A.L."/>
            <person name="Rey M.W."/>
            <person name="Tsang A."/>
        </authorList>
    </citation>
    <scope>NUCLEOTIDE SEQUENCE [LARGE SCALE GENOMIC DNA]</scope>
    <source>
        <strain evidence="5">ATCC 38088 / NRRL 8126</strain>
    </source>
</reference>
<dbReference type="STRING" id="578455.G2R5M9"/>
<dbReference type="InterPro" id="IPR056884">
    <property type="entry name" value="NPHP3-like_N"/>
</dbReference>
<keyword evidence="5" id="KW-1185">Reference proteome</keyword>
<name>G2R5M9_THETT</name>
<dbReference type="GeneID" id="11518973"/>
<dbReference type="eggNOG" id="ENOG502R2Y4">
    <property type="taxonomic scope" value="Eukaryota"/>
</dbReference>
<keyword evidence="1" id="KW-0677">Repeat</keyword>
<evidence type="ECO:0000313" key="4">
    <source>
        <dbReference type="EMBL" id="AEO68321.1"/>
    </source>
</evidence>
<gene>
    <name evidence="4" type="ORF">THITE_2145496</name>
</gene>
<accession>G2R5M9</accession>
<evidence type="ECO:0000256" key="1">
    <source>
        <dbReference type="ARBA" id="ARBA00022737"/>
    </source>
</evidence>
<sequence length="594" mass="68419">MPLAPVASPAARRTVHAAFEELRRTITPQDSRDFHKTTLQDVRQAALNIETQLAARGCLRNMRRLMPLFKGLEHYEKAMSVLVACEYVEAFEQIMKGYSRIASALKRFEILGEAFSRDADFQMTLAVFYSDILQFHKYVYKFGRFQRRFDNILENIERHESLIDLEANARDIAEGRRLHQEIRLWREESVDRIRQLDEEYAAKQYKAIISYSWLQRRRETTMLWLQGSLGTGKSVLSTQLINYIKAADMFVIHYFCTYSYPSSTSRPTRVLAKRLGKKQTLSLTDEKAALEEAIRQYIPQRLQSLHQKFSQLDIGADELREIAYRVARKADGKSRMFLYTRLVLDYLATNIFFSGEEVRTSIDHLPDKLTDFSGDPNVTHIAPQYILDICEPLVEERRDGTRAFIHVSVKDFIQSPSSNLVIREEEALQQHAAATLACLISGFNVFVEGYPEHPKALRVIKGIHGLHVYATEYWTEYLLSEAKRHGGISSDTSVFRLARQLANKLEKLAPPNAQRDDSDAGSFDERLVLLGQHEALQEYVKRSLKSRTAEQLERELQNQEGRRLSGRTRALQKAVLHVCLHLSAQVLPTSNYRV</sequence>
<dbReference type="AlphaFoldDB" id="G2R5M9"/>
<evidence type="ECO:0000313" key="5">
    <source>
        <dbReference type="Proteomes" id="UP000008181"/>
    </source>
</evidence>
<dbReference type="KEGG" id="ttt:THITE_2145496"/>
<evidence type="ECO:0000256" key="2">
    <source>
        <dbReference type="SAM" id="Coils"/>
    </source>
</evidence>
<proteinExistence type="predicted"/>
<organism evidence="4 5">
    <name type="scientific">Thermothielavioides terrestris (strain ATCC 38088 / NRRL 8126)</name>
    <name type="common">Thielavia terrestris</name>
    <dbReference type="NCBI Taxonomy" id="578455"/>
    <lineage>
        <taxon>Eukaryota</taxon>
        <taxon>Fungi</taxon>
        <taxon>Dikarya</taxon>
        <taxon>Ascomycota</taxon>
        <taxon>Pezizomycotina</taxon>
        <taxon>Sordariomycetes</taxon>
        <taxon>Sordariomycetidae</taxon>
        <taxon>Sordariales</taxon>
        <taxon>Chaetomiaceae</taxon>
        <taxon>Thermothielavioides</taxon>
        <taxon>Thermothielavioides terrestris</taxon>
    </lineage>
</organism>